<feature type="region of interest" description="Disordered" evidence="4">
    <location>
        <begin position="673"/>
        <end position="716"/>
    </location>
</feature>
<evidence type="ECO:0000256" key="3">
    <source>
        <dbReference type="ARBA" id="ARBA00046185"/>
    </source>
</evidence>
<name>A0A640KXD8_LEITA</name>
<dbReference type="Pfam" id="PF01266">
    <property type="entry name" value="DAO"/>
    <property type="match status" value="1"/>
</dbReference>
<dbReference type="EMBL" id="BLBS01000057">
    <property type="protein sequence ID" value="GET93664.1"/>
    <property type="molecule type" value="Genomic_DNA"/>
</dbReference>
<dbReference type="SUPFAM" id="SSF51971">
    <property type="entry name" value="Nucleotide-binding domain"/>
    <property type="match status" value="1"/>
</dbReference>
<dbReference type="InterPro" id="IPR036188">
    <property type="entry name" value="FAD/NAD-bd_sf"/>
</dbReference>
<evidence type="ECO:0000313" key="7">
    <source>
        <dbReference type="Proteomes" id="UP000419144"/>
    </source>
</evidence>
<evidence type="ECO:0000259" key="5">
    <source>
        <dbReference type="Pfam" id="PF01266"/>
    </source>
</evidence>
<keyword evidence="7" id="KW-1185">Reference proteome</keyword>
<feature type="region of interest" description="Disordered" evidence="4">
    <location>
        <begin position="318"/>
        <end position="340"/>
    </location>
</feature>
<feature type="compositionally biased region" description="Basic and acidic residues" evidence="4">
    <location>
        <begin position="685"/>
        <end position="716"/>
    </location>
</feature>
<comment type="caution">
    <text evidence="6">The sequence shown here is derived from an EMBL/GenBank/DDBJ whole genome shotgun (WGS) entry which is preliminary data.</text>
</comment>
<keyword evidence="1" id="KW-0560">Oxidoreductase</keyword>
<protein>
    <recommendedName>
        <fullName evidence="2">FAD-dependent oxidoreductase domain-containing protein 1</fullName>
    </recommendedName>
</protein>
<evidence type="ECO:0000256" key="1">
    <source>
        <dbReference type="ARBA" id="ARBA00023002"/>
    </source>
</evidence>
<dbReference type="InterPro" id="IPR006076">
    <property type="entry name" value="FAD-dep_OxRdtase"/>
</dbReference>
<feature type="domain" description="FAD dependent oxidoreductase" evidence="5">
    <location>
        <begin position="35"/>
        <end position="304"/>
    </location>
</feature>
<dbReference type="PANTHER" id="PTHR13847:SF287">
    <property type="entry name" value="FAD-DEPENDENT OXIDOREDUCTASE DOMAIN-CONTAINING PROTEIN 1"/>
    <property type="match status" value="1"/>
</dbReference>
<evidence type="ECO:0000256" key="2">
    <source>
        <dbReference type="ARBA" id="ARBA00039785"/>
    </source>
</evidence>
<dbReference type="GO" id="GO:0016491">
    <property type="term" value="F:oxidoreductase activity"/>
    <property type="evidence" value="ECO:0007669"/>
    <property type="project" value="UniProtKB-KW"/>
</dbReference>
<sequence length="716" mass="79152">MGQRESRMPPVVTSANDVPFPNPTERLSLVPPSAAVVGAGVAGVHVAYELAKIGFKVTVFERRGDIAGGETRFSLPFVGVGLIEPSLVRTAFSREVLRGMVFPTACPDLIAREHVFNTLLNPVVYRWMWGRLRSCFSDSEVMAYTNNLSCVSHSVVCELVDKYPHLRQHVFKGPVRVLNEQGEAAVTAHAEPLMVDPVGWTRALAEVCRREYDVQFALGERLEDAVTYLKYDVESTKSIRVSKPDPLHPERRLFAREGYDLVVLAAGASTGTMTLPNSRLPVVGLSGLSAVVQQPSGALKDAIFALFRTKLQRSDATETTFSSEIHPLSSQSSETDSFARPSPGTLALLSSHCSLYGYTWPSSLALSANGNGDPPSRSSAVASAMQSNVLTTPQSVVLQGLLSLDSTVKTKTHALVSRQLERLEAYLRIKCAREVPLNSSSTPAGSECGSNVVDVREYVRAFTPDGVPIVDRNGGSFNCFVCCGFGDHAMDFAPGAAKVLGKLVEHKAQCLREEDIENVKTWGTLTSKLSPSRRKEVEEDLQLLFNGTDPDAVKRKKSRTPSEPSAPTLLRFEDNPYSTNRFANMVQKEVKMDHSKPFLNRLCAFEDVFLARLEPLRRRFHAKATELALREKAPDWLRTLVFCYMYEDDDDPTAKAQKEQHARSLQRLASQYESPVAHETTMGDGAEKETLTPAEQSKRKQEELERRARELFTKKV</sequence>
<dbReference type="GO" id="GO:0005737">
    <property type="term" value="C:cytoplasm"/>
    <property type="evidence" value="ECO:0007669"/>
    <property type="project" value="TreeGrafter"/>
</dbReference>
<evidence type="ECO:0000313" key="6">
    <source>
        <dbReference type="EMBL" id="GET93664.1"/>
    </source>
</evidence>
<dbReference type="PANTHER" id="PTHR13847">
    <property type="entry name" value="SARCOSINE DEHYDROGENASE-RELATED"/>
    <property type="match status" value="1"/>
</dbReference>
<accession>A0A640KXD8</accession>
<proteinExistence type="predicted"/>
<dbReference type="Gene3D" id="3.30.9.10">
    <property type="entry name" value="D-Amino Acid Oxidase, subunit A, domain 2"/>
    <property type="match status" value="2"/>
</dbReference>
<feature type="compositionally biased region" description="Polar residues" evidence="4">
    <location>
        <begin position="318"/>
        <end position="336"/>
    </location>
</feature>
<dbReference type="Gene3D" id="3.50.50.60">
    <property type="entry name" value="FAD/NAD(P)-binding domain"/>
    <property type="match status" value="2"/>
</dbReference>
<comment type="function">
    <text evidence="3">Required for the assembly of the mitochondrial membrane respiratory chain NADH dehydrogenase (Complex I). Involved in mid-late stages of complex I assembly.</text>
</comment>
<organism evidence="6 7">
    <name type="scientific">Leishmania tarentolae</name>
    <name type="common">Sauroleishmania tarentolae</name>
    <dbReference type="NCBI Taxonomy" id="5689"/>
    <lineage>
        <taxon>Eukaryota</taxon>
        <taxon>Discoba</taxon>
        <taxon>Euglenozoa</taxon>
        <taxon>Kinetoplastea</taxon>
        <taxon>Metakinetoplastina</taxon>
        <taxon>Trypanosomatida</taxon>
        <taxon>Trypanosomatidae</taxon>
        <taxon>Leishmaniinae</taxon>
        <taxon>Leishmania</taxon>
        <taxon>lizard Leishmania</taxon>
    </lineage>
</organism>
<reference evidence="6" key="1">
    <citation type="submission" date="2019-11" db="EMBL/GenBank/DDBJ databases">
        <title>Leishmania tarentolae CDS.</title>
        <authorList>
            <person name="Goto Y."/>
            <person name="Yamagishi J."/>
        </authorList>
    </citation>
    <scope>NUCLEOTIDE SEQUENCE [LARGE SCALE GENOMIC DNA]</scope>
    <source>
        <strain evidence="6">Parrot Tar II</strain>
    </source>
</reference>
<dbReference type="OrthoDB" id="7777654at2759"/>
<dbReference type="Proteomes" id="UP000419144">
    <property type="component" value="Unassembled WGS sequence"/>
</dbReference>
<dbReference type="AlphaFoldDB" id="A0A640KXD8"/>
<evidence type="ECO:0000256" key="4">
    <source>
        <dbReference type="SAM" id="MobiDB-lite"/>
    </source>
</evidence>
<gene>
    <name evidence="6" type="ORF">LtaPh_3658100</name>
</gene>
<dbReference type="VEuPathDB" id="TriTrypDB:LtaPh_3658100"/>